<dbReference type="EMBL" id="QHHQ01000002">
    <property type="protein sequence ID" value="RAI01864.1"/>
    <property type="molecule type" value="Genomic_DNA"/>
</dbReference>
<keyword evidence="2" id="KW-1003">Cell membrane</keyword>
<dbReference type="Proteomes" id="UP000249590">
    <property type="component" value="Unassembled WGS sequence"/>
</dbReference>
<dbReference type="RefSeq" id="WP_111345049.1">
    <property type="nucleotide sequence ID" value="NZ_QHHQ01000002.1"/>
</dbReference>
<keyword evidence="7" id="KW-0813">Transport</keyword>
<accession>A0A8B2NWH2</accession>
<dbReference type="GO" id="GO:0005886">
    <property type="term" value="C:plasma membrane"/>
    <property type="evidence" value="ECO:0007669"/>
    <property type="project" value="UniProtKB-SubCell"/>
</dbReference>
<evidence type="ECO:0000313" key="9">
    <source>
        <dbReference type="EMBL" id="RAI01864.1"/>
    </source>
</evidence>
<evidence type="ECO:0000256" key="3">
    <source>
        <dbReference type="ARBA" id="ARBA00022519"/>
    </source>
</evidence>
<gene>
    <name evidence="9" type="ORF">DLJ53_10695</name>
</gene>
<keyword evidence="10" id="KW-1185">Reference proteome</keyword>
<keyword evidence="5 7" id="KW-1133">Transmembrane helix</keyword>
<feature type="transmembrane region" description="Helical" evidence="7">
    <location>
        <begin position="221"/>
        <end position="242"/>
    </location>
</feature>
<comment type="subunit">
    <text evidence="7">The complex comprises the extracytoplasmic solute receptor protein and the two transmembrane proteins.</text>
</comment>
<dbReference type="GO" id="GO:0022857">
    <property type="term" value="F:transmembrane transporter activity"/>
    <property type="evidence" value="ECO:0007669"/>
    <property type="project" value="UniProtKB-UniRule"/>
</dbReference>
<feature type="transmembrane region" description="Helical" evidence="7">
    <location>
        <begin position="362"/>
        <end position="383"/>
    </location>
</feature>
<evidence type="ECO:0000256" key="7">
    <source>
        <dbReference type="RuleBase" id="RU369079"/>
    </source>
</evidence>
<name>A0A8B2NWH2_9HYPH</name>
<comment type="similarity">
    <text evidence="7">Belongs to the TRAP transporter large permease family.</text>
</comment>
<protein>
    <recommendedName>
        <fullName evidence="7">TRAP transporter large permease protein</fullName>
    </recommendedName>
</protein>
<evidence type="ECO:0000256" key="6">
    <source>
        <dbReference type="ARBA" id="ARBA00023136"/>
    </source>
</evidence>
<feature type="transmembrane region" description="Helical" evidence="7">
    <location>
        <begin position="97"/>
        <end position="120"/>
    </location>
</feature>
<organism evidence="9 10">
    <name type="scientific">Acuticoccus sediminis</name>
    <dbReference type="NCBI Taxonomy" id="2184697"/>
    <lineage>
        <taxon>Bacteria</taxon>
        <taxon>Pseudomonadati</taxon>
        <taxon>Pseudomonadota</taxon>
        <taxon>Alphaproteobacteria</taxon>
        <taxon>Hyphomicrobiales</taxon>
        <taxon>Amorphaceae</taxon>
        <taxon>Acuticoccus</taxon>
    </lineage>
</organism>
<feature type="transmembrane region" description="Helical" evidence="7">
    <location>
        <begin position="140"/>
        <end position="164"/>
    </location>
</feature>
<feature type="transmembrane region" description="Helical" evidence="7">
    <location>
        <begin position="6"/>
        <end position="35"/>
    </location>
</feature>
<comment type="subcellular location">
    <subcellularLocation>
        <location evidence="1 7">Cell inner membrane</location>
        <topology evidence="1 7">Multi-pass membrane protein</topology>
    </subcellularLocation>
</comment>
<evidence type="ECO:0000259" key="8">
    <source>
        <dbReference type="Pfam" id="PF06808"/>
    </source>
</evidence>
<dbReference type="InterPro" id="IPR004681">
    <property type="entry name" value="TRAP_DctM"/>
</dbReference>
<feature type="transmembrane region" description="Helical" evidence="7">
    <location>
        <begin position="283"/>
        <end position="302"/>
    </location>
</feature>
<evidence type="ECO:0000256" key="5">
    <source>
        <dbReference type="ARBA" id="ARBA00022989"/>
    </source>
</evidence>
<feature type="transmembrane region" description="Helical" evidence="7">
    <location>
        <begin position="322"/>
        <end position="350"/>
    </location>
</feature>
<comment type="caution">
    <text evidence="9">The sequence shown here is derived from an EMBL/GenBank/DDBJ whole genome shotgun (WGS) entry which is preliminary data.</text>
</comment>
<keyword evidence="3 7" id="KW-0997">Cell inner membrane</keyword>
<dbReference type="PANTHER" id="PTHR33362">
    <property type="entry name" value="SIALIC ACID TRAP TRANSPORTER PERMEASE PROTEIN SIAT-RELATED"/>
    <property type="match status" value="1"/>
</dbReference>
<dbReference type="InterPro" id="IPR010656">
    <property type="entry name" value="DctM"/>
</dbReference>
<keyword evidence="4 7" id="KW-0812">Transmembrane</keyword>
<reference evidence="9 10" key="1">
    <citation type="submission" date="2018-05" db="EMBL/GenBank/DDBJ databases">
        <title>Acuticoccus sediminis sp. nov., isolated from deep-sea sediment of Indian Ocean.</title>
        <authorList>
            <person name="Liu X."/>
            <person name="Lai Q."/>
            <person name="Du Y."/>
            <person name="Sun F."/>
            <person name="Zhang X."/>
            <person name="Wang S."/>
            <person name="Shao Z."/>
        </authorList>
    </citation>
    <scope>NUCLEOTIDE SEQUENCE [LARGE SCALE GENOMIC DNA]</scope>
    <source>
        <strain evidence="9 10">PTG4-2</strain>
    </source>
</reference>
<feature type="domain" description="TRAP C4-dicarboxylate transport system permease DctM subunit" evidence="8">
    <location>
        <begin position="11"/>
        <end position="423"/>
    </location>
</feature>
<evidence type="ECO:0000313" key="10">
    <source>
        <dbReference type="Proteomes" id="UP000249590"/>
    </source>
</evidence>
<sequence length="435" mass="45515">MDPITLGIGLLVVLVLVLGLGVWIGAALLVVGMVAMELATSRPMGPAMATAVWSSISSWGLASLPLFVWMGEILYRARLAEGLFNGLSPMLRRLPGGLLHVNVAGCTAFAAISGSSAATLMTVGKMTMPELKKRGYPDRLVAGSLAGAGTLGLLIPPSITMILYGVLVQESIARLFLAGVLPGLMLAGLFVTYLVVWGLVTPQGRALREERATPRQILRGFVELLPVVGLIVLVIGSIYAGIAAPTEAAALGVVGALILAASRRELTFAALSQSLMATVRTTSMIVLLVAGSAFVTMAMGFTGLPRDLAAWINAMSLSPTTLILVLLLFYMLLGCVLDGISMIVLTIAIVEGMVRAAGIDMVWFGVFVVLVGEMALITPPIGFNLFLVQGLTGRSILFVALAAAPFFLLMATAVALLIAFPQIALWLPSLMTARG</sequence>
<comment type="function">
    <text evidence="7">Part of the tripartite ATP-independent periplasmic (TRAP) transport system.</text>
</comment>
<dbReference type="PANTHER" id="PTHR33362:SF5">
    <property type="entry name" value="C4-DICARBOXYLATE TRAP TRANSPORTER LARGE PERMEASE PROTEIN DCTM"/>
    <property type="match status" value="1"/>
</dbReference>
<evidence type="ECO:0000256" key="2">
    <source>
        <dbReference type="ARBA" id="ARBA00022475"/>
    </source>
</evidence>
<proteinExistence type="inferred from homology"/>
<feature type="transmembrane region" description="Helical" evidence="7">
    <location>
        <begin position="248"/>
        <end position="271"/>
    </location>
</feature>
<feature type="transmembrane region" description="Helical" evidence="7">
    <location>
        <begin position="395"/>
        <end position="427"/>
    </location>
</feature>
<keyword evidence="6 7" id="KW-0472">Membrane</keyword>
<evidence type="ECO:0000256" key="4">
    <source>
        <dbReference type="ARBA" id="ARBA00022692"/>
    </source>
</evidence>
<dbReference type="Pfam" id="PF06808">
    <property type="entry name" value="DctM"/>
    <property type="match status" value="1"/>
</dbReference>
<feature type="transmembrane region" description="Helical" evidence="7">
    <location>
        <begin position="176"/>
        <end position="200"/>
    </location>
</feature>
<dbReference type="OrthoDB" id="9790209at2"/>
<dbReference type="PIRSF" id="PIRSF006066">
    <property type="entry name" value="HI0050"/>
    <property type="match status" value="1"/>
</dbReference>
<feature type="transmembrane region" description="Helical" evidence="7">
    <location>
        <begin position="47"/>
        <end position="69"/>
    </location>
</feature>
<evidence type="ECO:0000256" key="1">
    <source>
        <dbReference type="ARBA" id="ARBA00004429"/>
    </source>
</evidence>
<dbReference type="AlphaFoldDB" id="A0A8B2NWH2"/>
<dbReference type="NCBIfam" id="TIGR00786">
    <property type="entry name" value="dctM"/>
    <property type="match status" value="1"/>
</dbReference>